<dbReference type="PRINTS" id="PR00344">
    <property type="entry name" value="BCTRLSENSOR"/>
</dbReference>
<evidence type="ECO:0000313" key="10">
    <source>
        <dbReference type="Proteomes" id="UP000622475"/>
    </source>
</evidence>
<dbReference type="Proteomes" id="UP000622475">
    <property type="component" value="Unassembled WGS sequence"/>
</dbReference>
<keyword evidence="7" id="KW-1133">Transmembrane helix</keyword>
<evidence type="ECO:0000256" key="6">
    <source>
        <dbReference type="ARBA" id="ARBA00023012"/>
    </source>
</evidence>
<dbReference type="Gene3D" id="3.30.565.10">
    <property type="entry name" value="Histidine kinase-like ATPase, C-terminal domain"/>
    <property type="match status" value="1"/>
</dbReference>
<dbReference type="InterPro" id="IPR036890">
    <property type="entry name" value="HATPase_C_sf"/>
</dbReference>
<evidence type="ECO:0000256" key="7">
    <source>
        <dbReference type="SAM" id="Phobius"/>
    </source>
</evidence>
<evidence type="ECO:0000256" key="4">
    <source>
        <dbReference type="ARBA" id="ARBA00022679"/>
    </source>
</evidence>
<keyword evidence="3" id="KW-0597">Phosphoprotein</keyword>
<comment type="caution">
    <text evidence="9">The sequence shown here is derived from an EMBL/GenBank/DDBJ whole genome shotgun (WGS) entry which is preliminary data.</text>
</comment>
<name>A0A929PWX3_9SPHI</name>
<dbReference type="InterPro" id="IPR005467">
    <property type="entry name" value="His_kinase_dom"/>
</dbReference>
<comment type="catalytic activity">
    <reaction evidence="1">
        <text>ATP + protein L-histidine = ADP + protein N-phospho-L-histidine.</text>
        <dbReference type="EC" id="2.7.13.3"/>
    </reaction>
</comment>
<keyword evidence="7" id="KW-0812">Transmembrane</keyword>
<organism evidence="9 10">
    <name type="scientific">Mucilaginibacter myungsuensis</name>
    <dbReference type="NCBI Taxonomy" id="649104"/>
    <lineage>
        <taxon>Bacteria</taxon>
        <taxon>Pseudomonadati</taxon>
        <taxon>Bacteroidota</taxon>
        <taxon>Sphingobacteriia</taxon>
        <taxon>Sphingobacteriales</taxon>
        <taxon>Sphingobacteriaceae</taxon>
        <taxon>Mucilaginibacter</taxon>
    </lineage>
</organism>
<dbReference type="EMBL" id="JADFFL010000004">
    <property type="protein sequence ID" value="MBE9662584.1"/>
    <property type="molecule type" value="Genomic_DNA"/>
</dbReference>
<dbReference type="Pfam" id="PF00512">
    <property type="entry name" value="HisKA"/>
    <property type="match status" value="1"/>
</dbReference>
<evidence type="ECO:0000256" key="5">
    <source>
        <dbReference type="ARBA" id="ARBA00022777"/>
    </source>
</evidence>
<dbReference type="SMART" id="SM00388">
    <property type="entry name" value="HisKA"/>
    <property type="match status" value="1"/>
</dbReference>
<dbReference type="EC" id="2.7.13.3" evidence="2"/>
<evidence type="ECO:0000259" key="8">
    <source>
        <dbReference type="PROSITE" id="PS50109"/>
    </source>
</evidence>
<feature type="transmembrane region" description="Helical" evidence="7">
    <location>
        <begin position="401"/>
        <end position="421"/>
    </location>
</feature>
<dbReference type="PANTHER" id="PTHR43711">
    <property type="entry name" value="TWO-COMPONENT HISTIDINE KINASE"/>
    <property type="match status" value="1"/>
</dbReference>
<dbReference type="AlphaFoldDB" id="A0A929PWX3"/>
<dbReference type="Pfam" id="PF02518">
    <property type="entry name" value="HATPase_c"/>
    <property type="match status" value="1"/>
</dbReference>
<dbReference type="InterPro" id="IPR050736">
    <property type="entry name" value="Sensor_HK_Regulatory"/>
</dbReference>
<dbReference type="PROSITE" id="PS50109">
    <property type="entry name" value="HIS_KIN"/>
    <property type="match status" value="1"/>
</dbReference>
<proteinExistence type="predicted"/>
<keyword evidence="4" id="KW-0808">Transferase</keyword>
<dbReference type="Gene3D" id="1.10.287.130">
    <property type="match status" value="1"/>
</dbReference>
<dbReference type="InterPro" id="IPR004358">
    <property type="entry name" value="Sig_transdc_His_kin-like_C"/>
</dbReference>
<keyword evidence="5 9" id="KW-0418">Kinase</keyword>
<evidence type="ECO:0000256" key="2">
    <source>
        <dbReference type="ARBA" id="ARBA00012438"/>
    </source>
</evidence>
<dbReference type="CDD" id="cd00075">
    <property type="entry name" value="HATPase"/>
    <property type="match status" value="1"/>
</dbReference>
<evidence type="ECO:0000256" key="1">
    <source>
        <dbReference type="ARBA" id="ARBA00000085"/>
    </source>
</evidence>
<dbReference type="PANTHER" id="PTHR43711:SF1">
    <property type="entry name" value="HISTIDINE KINASE 1"/>
    <property type="match status" value="1"/>
</dbReference>
<sequence length="678" mass="76463">MASMIYNGKYILPIIILLAFIHSCSKPRSSVSPGISAELNAAEADFYAGRHKKALRSLANLRPQLSDKKGALVRYYYLMAQHHARTADVMGLYVDSALALFPDQQAIDECPEGYYCATLAGGDHRLKTGQYATALDLFDKAKKTLPLTHMCDDGTLDSKLGMIYFNQKNYRHAASYWRSCYRKQGLCDQNVSAQTDFFVKQGTLNNIGVSYEQAGMMDSALHYYRLDHALINAAVGNDQISKVSVNGAYEVLYDNLGSVHLTQSKFDSARYYLNKCLSIPDPETDGMRIPPLLKLAELDILTGRFDTAYQSFRHSKKLLNKYADLNQNSAAEWKRLYAYYLSMTRQPDSVYHFLDQYIREQDTLDKNSTNLFRLNIQRELYGIQQQQSLNELSQRNKLKKLYLIGIGIIALLSLIIGYLVYRSLKKTRKSHQASTLHNQQLQQTLSELERVNQNHVRIMRVMAHDLRNPLSGMIGLSNVLQLQDDLSADSQHMVQLIETTGNNAMNMINELLKSGLADEKEELEMVKQPIDINALLQNSIELLQFKADEKKQRILFEPSAMPAVVLANQEKIWRAFNNLIGNAVKFSHIGGEIKVGVKTTGDTVLISIADQGVGIPEEDRESIFEMFTPAKKVGTDGEHPFGLGLSISKRIIGMHQGRIWLDSEVNVGTTFYVELPTT</sequence>
<dbReference type="SUPFAM" id="SSF55874">
    <property type="entry name" value="ATPase domain of HSP90 chaperone/DNA topoisomerase II/histidine kinase"/>
    <property type="match status" value="1"/>
</dbReference>
<dbReference type="GO" id="GO:0000155">
    <property type="term" value="F:phosphorelay sensor kinase activity"/>
    <property type="evidence" value="ECO:0007669"/>
    <property type="project" value="InterPro"/>
</dbReference>
<dbReference type="FunFam" id="3.30.565.10:FF:000006">
    <property type="entry name" value="Sensor histidine kinase WalK"/>
    <property type="match status" value="1"/>
</dbReference>
<feature type="domain" description="Histidine kinase" evidence="8">
    <location>
        <begin position="461"/>
        <end position="678"/>
    </location>
</feature>
<gene>
    <name evidence="9" type="ORF">IRJ16_11885</name>
</gene>
<dbReference type="InterPro" id="IPR003661">
    <property type="entry name" value="HisK_dim/P_dom"/>
</dbReference>
<dbReference type="InterPro" id="IPR011990">
    <property type="entry name" value="TPR-like_helical_dom_sf"/>
</dbReference>
<dbReference type="InterPro" id="IPR003594">
    <property type="entry name" value="HATPase_dom"/>
</dbReference>
<keyword evidence="6" id="KW-0902">Two-component regulatory system</keyword>
<dbReference type="SUPFAM" id="SSF47384">
    <property type="entry name" value="Homodimeric domain of signal transducing histidine kinase"/>
    <property type="match status" value="1"/>
</dbReference>
<evidence type="ECO:0000313" key="9">
    <source>
        <dbReference type="EMBL" id="MBE9662584.1"/>
    </source>
</evidence>
<accession>A0A929PWX3</accession>
<dbReference type="InterPro" id="IPR036097">
    <property type="entry name" value="HisK_dim/P_sf"/>
</dbReference>
<dbReference type="Gene3D" id="1.25.40.10">
    <property type="entry name" value="Tetratricopeptide repeat domain"/>
    <property type="match status" value="2"/>
</dbReference>
<dbReference type="SUPFAM" id="SSF48452">
    <property type="entry name" value="TPR-like"/>
    <property type="match status" value="2"/>
</dbReference>
<keyword evidence="7" id="KW-0472">Membrane</keyword>
<dbReference type="CDD" id="cd00082">
    <property type="entry name" value="HisKA"/>
    <property type="match status" value="1"/>
</dbReference>
<protein>
    <recommendedName>
        <fullName evidence="2">histidine kinase</fullName>
        <ecNumber evidence="2">2.7.13.3</ecNumber>
    </recommendedName>
</protein>
<dbReference type="SMART" id="SM00387">
    <property type="entry name" value="HATPase_c"/>
    <property type="match status" value="1"/>
</dbReference>
<keyword evidence="10" id="KW-1185">Reference proteome</keyword>
<evidence type="ECO:0000256" key="3">
    <source>
        <dbReference type="ARBA" id="ARBA00022553"/>
    </source>
</evidence>
<reference evidence="9" key="1">
    <citation type="submission" date="2020-10" db="EMBL/GenBank/DDBJ databases">
        <title>Mucilaginibacter mali sp. nov., isolated from rhizosphere soil of apple orchard.</title>
        <authorList>
            <person name="Lee J.-S."/>
            <person name="Kim H.S."/>
            <person name="Kim J.-S."/>
        </authorList>
    </citation>
    <scope>NUCLEOTIDE SEQUENCE</scope>
    <source>
        <strain evidence="9">KCTC 22746</strain>
    </source>
</reference>